<keyword evidence="2" id="KW-1185">Reference proteome</keyword>
<gene>
    <name evidence="1" type="ORF">FMOSSE_LOCUS11149</name>
</gene>
<evidence type="ECO:0000313" key="1">
    <source>
        <dbReference type="EMBL" id="CAG8644215.1"/>
    </source>
</evidence>
<dbReference type="Proteomes" id="UP000789375">
    <property type="component" value="Unassembled WGS sequence"/>
</dbReference>
<accession>A0A9N9H3C4</accession>
<dbReference type="AlphaFoldDB" id="A0A9N9H3C4"/>
<name>A0A9N9H3C4_FUNMO</name>
<organism evidence="1 2">
    <name type="scientific">Funneliformis mosseae</name>
    <name type="common">Endomycorrhizal fungus</name>
    <name type="synonym">Glomus mosseae</name>
    <dbReference type="NCBI Taxonomy" id="27381"/>
    <lineage>
        <taxon>Eukaryota</taxon>
        <taxon>Fungi</taxon>
        <taxon>Fungi incertae sedis</taxon>
        <taxon>Mucoromycota</taxon>
        <taxon>Glomeromycotina</taxon>
        <taxon>Glomeromycetes</taxon>
        <taxon>Glomerales</taxon>
        <taxon>Glomeraceae</taxon>
        <taxon>Funneliformis</taxon>
    </lineage>
</organism>
<comment type="caution">
    <text evidence="1">The sequence shown here is derived from an EMBL/GenBank/DDBJ whole genome shotgun (WGS) entry which is preliminary data.</text>
</comment>
<proteinExistence type="predicted"/>
<evidence type="ECO:0000313" key="2">
    <source>
        <dbReference type="Proteomes" id="UP000789375"/>
    </source>
</evidence>
<protein>
    <submittedName>
        <fullName evidence="1">10062_t:CDS:1</fullName>
    </submittedName>
</protein>
<reference evidence="1" key="1">
    <citation type="submission" date="2021-06" db="EMBL/GenBank/DDBJ databases">
        <authorList>
            <person name="Kallberg Y."/>
            <person name="Tangrot J."/>
            <person name="Rosling A."/>
        </authorList>
    </citation>
    <scope>NUCLEOTIDE SEQUENCE</scope>
    <source>
        <strain evidence="1">87-6 pot B 2015</strain>
    </source>
</reference>
<sequence length="174" mass="20457">MAHERFAYNLAIILARDKKVVAVDEEYIDRITKYLKVMLNNAPTILEDTEYAFTNNVMIYCSGKLRKRLEKFKKNIKNNSSDKHIETFQKYYSTKEIKNDTIIHPKFLGHIKKVMSYTRSLVDIIEYAYNISYKGLFANIIMYKRKSDVINQLIYSLKILSKDSLAMMMTIIVS</sequence>
<dbReference type="EMBL" id="CAJVPP010004132">
    <property type="protein sequence ID" value="CAG8644215.1"/>
    <property type="molecule type" value="Genomic_DNA"/>
</dbReference>